<dbReference type="InterPro" id="IPR022045">
    <property type="entry name" value="TcdB_toxin_mid/N"/>
</dbReference>
<comment type="caution">
    <text evidence="7">The sequence shown here is derived from an EMBL/GenBank/DDBJ whole genome shotgun (WGS) entry which is preliminary data.</text>
</comment>
<dbReference type="eggNOG" id="ENOG502QUQU">
    <property type="taxonomic scope" value="Eukaryota"/>
</dbReference>
<dbReference type="PRINTS" id="PR01341">
    <property type="entry name" value="SALSPVBPROT"/>
</dbReference>
<evidence type="ECO:0000256" key="4">
    <source>
        <dbReference type="SAM" id="MobiDB-lite"/>
    </source>
</evidence>
<dbReference type="InterPro" id="IPR050708">
    <property type="entry name" value="T6SS_VgrG/RHS"/>
</dbReference>
<accession>G9MEN2</accession>
<evidence type="ECO:0000259" key="6">
    <source>
        <dbReference type="Pfam" id="PF12256"/>
    </source>
</evidence>
<dbReference type="RefSeq" id="XP_013961068.1">
    <property type="nucleotide sequence ID" value="XM_014105593.1"/>
</dbReference>
<dbReference type="Pfam" id="PF12255">
    <property type="entry name" value="TcdB_toxin_midC"/>
    <property type="match status" value="1"/>
</dbReference>
<keyword evidence="8" id="KW-1185">Reference proteome</keyword>
<dbReference type="GeneID" id="25791285"/>
<evidence type="ECO:0000256" key="2">
    <source>
        <dbReference type="ARBA" id="ARBA00022525"/>
    </source>
</evidence>
<evidence type="ECO:0000259" key="5">
    <source>
        <dbReference type="Pfam" id="PF12255"/>
    </source>
</evidence>
<evidence type="ECO:0000313" key="7">
    <source>
        <dbReference type="EMBL" id="EHK26850.1"/>
    </source>
</evidence>
<dbReference type="Proteomes" id="UP000007115">
    <property type="component" value="Unassembled WGS sequence"/>
</dbReference>
<dbReference type="PANTHER" id="PTHR32305">
    <property type="match status" value="1"/>
</dbReference>
<name>G9MEN2_HYPVG</name>
<dbReference type="Gene3D" id="2.180.10.10">
    <property type="entry name" value="RHS repeat-associated core"/>
    <property type="match status" value="1"/>
</dbReference>
<dbReference type="InterPro" id="IPR022385">
    <property type="entry name" value="Rhs_assc_core"/>
</dbReference>
<dbReference type="GO" id="GO:0005737">
    <property type="term" value="C:cytoplasm"/>
    <property type="evidence" value="ECO:0007669"/>
    <property type="project" value="InterPro"/>
</dbReference>
<comment type="subcellular location">
    <subcellularLocation>
        <location evidence="1">Secreted</location>
    </subcellularLocation>
</comment>
<dbReference type="Pfam" id="PF12256">
    <property type="entry name" value="TcdB_toxin_midN"/>
    <property type="match status" value="1"/>
</dbReference>
<dbReference type="InterPro" id="IPR022044">
    <property type="entry name" value="TcdB_toxin_mid/C"/>
</dbReference>
<gene>
    <name evidence="7" type="ORF">TRIVIDRAFT_217459</name>
</gene>
<sequence>MGQKDAEKASSDQTSNAPGYLLAANADQRANREQFNVDTATGGFSYSVPIPDSPGRQDFNPSLSLVYQSGSASINGPFGSGWKLSGLDSISRKVSHGVPLYDDNRDIFIHSRIGELVPSTGQSGSAEWQHNGYLVRIYRPRVEHDDCRIECWTSQTDSGQQYWKTISGNNVTTVYGQDENSRIYNSDDDHHHHVFSWVACSSYDSYGNHIVYSYKAEDSSRVATINNQNISETGRTPASRSTQRYLKSIFYGNRTPNRDLESWKVLSPSSADTDSRNWLFQLVFDYGEHDITTPTPNAIQEWDIRPDPFSVYNSGFEVRTYRRCRRILMFHHFPEKIGRQDCLVKSMSFQYENDPRSGVSYLRSCTSHGYSPLPTKGYSHLSLPPIEFEYTRSPPLHDLKTEEARVPVSGFRPSGSGVSWLDLNGEGSPGILTQVPGTGWYYQNNQSDGAELSFGDPVVLSEIPNAANNDINWQWDNLEGNGLLSLVTHTPKAGSGLRGFYQRTEEGGWTNFVPFESNPSGVDYSHLTRINLSGAILADLIDLRATDSELGWYPALEHGIKGHGERHSTAGGPNLRLSDDTSVFICDMSGDGLSDIVIVENSHVCYWPNTGHGHFAPKIVMENFPWLPNFNPQRIRPADITGSGCTDLIYLLPEGGALVFYNQSGNRWSDAYSLPCFPPLDEFVAVDIFDVAGRGTQSLCWYSSNDLGAATTSLCYVDLMGAQRPGLLRSCSRNMGDNMVINYRSSTLYHREDERNGRPWTTRLPFPLYCVESITTSDLVCKTSHAIRYAYHNGFYDAAEREFRGFQMVDEWDQEDYGDYKSPCLYTKSWFHIGSTEIESNATLPYIIPALQGLLESLGSANIPSQLNPREKQEAYGSLAGLLRRQEIYCMDGSSSHDKPYKIIQHSYKVTMLQAADTEPKSHHAVFRIHDQESVSAECGRGQFQDARVEHSLVLATDNYGNVLRNAIVYYGRMNSDLPTEADQNAQSETVILCSETDYTIPVNELDHFRLPASAERREYRLFLTSDEMPPPNNRLKLETLHRIISEYDGTNASASGSRMLTGRSQTIYSATDPNLPLPLGKLDPYSVEYQNYQLMLTSSILDDVIPPDFVMSDYEVELQRGGYIELEKGSREWWAPSSRKLYTSDSENSNGRLSFVRSRFYLPTGERDPFGNSSSLYLDQYILLAEATVDAVGNKTVFHNNYVHLQPCVIMDTNGNRVTMAMDSLGRQVGVAVMGKEEDTTRDSLDGFIADLTDEKLDSFINCPSGKVAIDLLGNASRRTIYDTKRFAKTYNASSTSQLVPAFQAELIRETFGQKLRADSLRVQITYLNGNGAVMQTATLLHAPDTDDQDERWQLSGYALQNQEGKLMRQFMPYEQASHSFQQNKATTGSSTSYFYDCLDRRVAVLHNDHTWSKTRYGPWGQIVFDVGDTIMVKNPVDDPDVGRFFSSIQPENYLPTWLERMNNSQDQAKREAAQKSIAYHDTPSIVNIDACGRIILIENDNGYKIETPTEKEIQLNRINYSIRGDLVAQRDARNRVVMRSYNDLTGRPLRSKNMDSGEQWSLPSCDGQPFLKWTHGGKLQKHFQYDKLRRPLTIKVKQKTNSSVDEKIVVRYVYGEGLANDKMDNLRGKLYQCYDQSGLYTNKRFDVLGNCVNTVQKYAVDYKSVLDWSGVKNHQLELEDHYTEKRFNALGQIVQEIIIGGHTSHYYYDLAGRLKRLDSSSPGIDSKITPYVQNIEYTFDGQIASLLYGNGVKTTHWYDTETRRLTTLRTNRFGASSQALLQDISHTYDCIGRIVQTADNSQQDIFFTNCLVKPTKTFRYDALGQLIEATGRELIVASPSRQRSIRAPTERSNSSSGRDMRQLVEYAERYAYDLTGNITKMEHAPVKVDSFTGWTRTYQYNETSCIDSNACNNRLSSTKVGKEICNYGYEGDAGLHGCITSVPGYSYLDWDFNDRLRSFSKQKITNEDSKPETTWFVYNASGVRVRKITERSATADSAIPGNPRKLKETLYLPLHDVFICYSGDGATIRRKTMTDVIKNDQVPHQLALIERTCHQFAQEEVQSKALVRYQLGEQMEVDDHAQIISYQEFSPFGVSTYQTCKTEAPRKYRFARYQYDTETGLYICGARYYAIWLGRWMSADPEGTADGPNVYSYVGNDPVNMDDHQGTIGTPKRSRESAKEEIRDTKAVHQSTSDGKLAEYITQRETDLKKKMKKLEKSKNQEYTLLNPHMYAEGSHQDVTAMMPELRSMKPSELLYTQDSMSARVFEKKQENWQIIAVKRLVEKSVENVLNKVDEVTKLQALAQYDMISAYPIKAGDTVQYRVLDHHRTHIAKEALRENTTIPVIIRKDRLALLDFLKKPPKKGLTDGIEIDIKPNREVSSKDQMDEFSVASLASLAAQAFGKWKLLSLQPNYR</sequence>
<reference evidence="7 8" key="1">
    <citation type="journal article" date="2011" name="Genome Biol.">
        <title>Comparative genome sequence analysis underscores mycoparasitism as the ancestral life style of Trichoderma.</title>
        <authorList>
            <person name="Kubicek C.P."/>
            <person name="Herrera-Estrella A."/>
            <person name="Seidl-Seiboth V."/>
            <person name="Martinez D.A."/>
            <person name="Druzhinina I.S."/>
            <person name="Thon M."/>
            <person name="Zeilinger S."/>
            <person name="Casas-Flores S."/>
            <person name="Horwitz B.A."/>
            <person name="Mukherjee P.K."/>
            <person name="Mukherjee M."/>
            <person name="Kredics L."/>
            <person name="Alcaraz L.D."/>
            <person name="Aerts A."/>
            <person name="Antal Z."/>
            <person name="Atanasova L."/>
            <person name="Cervantes-Badillo M.G."/>
            <person name="Challacombe J."/>
            <person name="Chertkov O."/>
            <person name="McCluskey K."/>
            <person name="Coulpier F."/>
            <person name="Deshpande N."/>
            <person name="von Doehren H."/>
            <person name="Ebbole D.J."/>
            <person name="Esquivel-Naranjo E.U."/>
            <person name="Fekete E."/>
            <person name="Flipphi M."/>
            <person name="Glaser F."/>
            <person name="Gomez-Rodriguez E.Y."/>
            <person name="Gruber S."/>
            <person name="Han C."/>
            <person name="Henrissat B."/>
            <person name="Hermosa R."/>
            <person name="Hernandez-Onate M."/>
            <person name="Karaffa L."/>
            <person name="Kosti I."/>
            <person name="Le Crom S."/>
            <person name="Lindquist E."/>
            <person name="Lucas S."/>
            <person name="Luebeck M."/>
            <person name="Luebeck P.S."/>
            <person name="Margeot A."/>
            <person name="Metz B."/>
            <person name="Misra M."/>
            <person name="Nevalainen H."/>
            <person name="Omann M."/>
            <person name="Packer N."/>
            <person name="Perrone G."/>
            <person name="Uresti-Rivera E.E."/>
            <person name="Salamov A."/>
            <person name="Schmoll M."/>
            <person name="Seiboth B."/>
            <person name="Shapiro H."/>
            <person name="Sukno S."/>
            <person name="Tamayo-Ramos J.A."/>
            <person name="Tisch D."/>
            <person name="Wiest A."/>
            <person name="Wilkinson H.H."/>
            <person name="Zhang M."/>
            <person name="Coutinho P.M."/>
            <person name="Kenerley C.M."/>
            <person name="Monte E."/>
            <person name="Baker S.E."/>
            <person name="Grigoriev I.V."/>
        </authorList>
    </citation>
    <scope>NUCLEOTIDE SEQUENCE [LARGE SCALE GENOMIC DNA]</scope>
    <source>
        <strain evidence="8">Gv29-8 / FGSC 10586</strain>
    </source>
</reference>
<keyword evidence="2" id="KW-0964">Secreted</keyword>
<keyword evidence="3" id="KW-0843">Virulence</keyword>
<dbReference type="SUPFAM" id="SSF69318">
    <property type="entry name" value="Integrin alpha N-terminal domain"/>
    <property type="match status" value="1"/>
</dbReference>
<dbReference type="OrthoDB" id="5426877at2759"/>
<dbReference type="EMBL" id="ABDF02000001">
    <property type="protein sequence ID" value="EHK26850.1"/>
    <property type="molecule type" value="Genomic_DNA"/>
</dbReference>
<dbReference type="OMA" id="HRIISEY"/>
<dbReference type="InterPro" id="IPR003284">
    <property type="entry name" value="Sal_SpvB"/>
</dbReference>
<dbReference type="STRING" id="413071.G9MEN2"/>
<dbReference type="InParanoid" id="G9MEN2"/>
<feature type="domain" description="Insecticide toxin TcdB middle/C-terminal" evidence="5">
    <location>
        <begin position="878"/>
        <end position="977"/>
    </location>
</feature>
<protein>
    <recommendedName>
        <fullName evidence="9">SpvB-domain-containing protein</fullName>
    </recommendedName>
</protein>
<evidence type="ECO:0000313" key="8">
    <source>
        <dbReference type="Proteomes" id="UP000007115"/>
    </source>
</evidence>
<dbReference type="Pfam" id="PF03534">
    <property type="entry name" value="SpvB"/>
    <property type="match status" value="1"/>
</dbReference>
<evidence type="ECO:0000256" key="1">
    <source>
        <dbReference type="ARBA" id="ARBA00004613"/>
    </source>
</evidence>
<dbReference type="VEuPathDB" id="FungiDB:TRIVIDRAFT_217459"/>
<dbReference type="GO" id="GO:0005576">
    <property type="term" value="C:extracellular region"/>
    <property type="evidence" value="ECO:0007669"/>
    <property type="project" value="UniProtKB-SubCell"/>
</dbReference>
<feature type="region of interest" description="Disordered" evidence="4">
    <location>
        <begin position="1"/>
        <end position="20"/>
    </location>
</feature>
<dbReference type="HOGENOM" id="CLU_000672_1_0_1"/>
<organism evidence="7 8">
    <name type="scientific">Hypocrea virens (strain Gv29-8 / FGSC 10586)</name>
    <name type="common">Gliocladium virens</name>
    <name type="synonym">Trichoderma virens</name>
    <dbReference type="NCBI Taxonomy" id="413071"/>
    <lineage>
        <taxon>Eukaryota</taxon>
        <taxon>Fungi</taxon>
        <taxon>Dikarya</taxon>
        <taxon>Ascomycota</taxon>
        <taxon>Pezizomycotina</taxon>
        <taxon>Sordariomycetes</taxon>
        <taxon>Hypocreomycetidae</taxon>
        <taxon>Hypocreales</taxon>
        <taxon>Hypocreaceae</taxon>
        <taxon>Trichoderma</taxon>
    </lineage>
</organism>
<evidence type="ECO:0000256" key="3">
    <source>
        <dbReference type="ARBA" id="ARBA00023026"/>
    </source>
</evidence>
<evidence type="ECO:0008006" key="9">
    <source>
        <dbReference type="Google" id="ProtNLM"/>
    </source>
</evidence>
<dbReference type="PANTHER" id="PTHR32305:SF15">
    <property type="entry name" value="PROTEIN RHSA-RELATED"/>
    <property type="match status" value="1"/>
</dbReference>
<feature type="domain" description="Insecticide toxin TcdB middle/N-terminal" evidence="6">
    <location>
        <begin position="682"/>
        <end position="833"/>
    </location>
</feature>
<feature type="region of interest" description="Disordered" evidence="4">
    <location>
        <begin position="2163"/>
        <end position="2182"/>
    </location>
</feature>
<proteinExistence type="predicted"/>
<dbReference type="NCBIfam" id="TIGR03696">
    <property type="entry name" value="Rhs_assc_core"/>
    <property type="match status" value="1"/>
</dbReference>
<dbReference type="InterPro" id="IPR028994">
    <property type="entry name" value="Integrin_alpha_N"/>
</dbReference>
<feature type="compositionally biased region" description="Basic and acidic residues" evidence="4">
    <location>
        <begin position="1"/>
        <end position="10"/>
    </location>
</feature>